<sequence length="593" mass="66221">MKQKQLCLAVIALLICSHVSAQFKIDLSKPLQPKVTLPDVPKPKLPKIVIGKKPLENFNKVVQDAVDGAGKLIPEKVQKLATQLVGESAKLSGDVINIYRVNNQVISQLTLNGLDLYKDISEPVTEQLIKLKDGTLNAVGVTLPTDIDKVLNEYISQNQTGFEQLYKLYSKSLEIEDKLLDGSAQSLKEFGKYLLLSTNGFPGMKKGMPLPKLQGLTTLSMNPRLLQIMLDQLLKDAYRTGNDHSKPFQVIAVSSGSLRYDDQHSAFVLELNDAKIRHNQPTGFARLSATLNIKKLRLQVIPVSMANGALTVKTRLCYLDVEDLLPKLDEMLCWVFEDNVMSKISKTFMVSELLNTEAKIEKSNIDHLILRSQPFDASVFATSQQMGIVYKDKVNTVQDTELSGHDMEVKFNEGFVLKLINNALDSTKGVKVAIDKKATEFDESKNHIFLKHINKVDFKANGALYIGAECSVHFRRFLGKKPKINILFSNVGLNLYPVLETSANDAKLKMSLVPVVDSLALTGSSVKSRIIRRIAKLFKASKASIVLQDMPLKSLMTFNFSNPLKPEEKLLPIARDLKLLKSENDWRVILDFK</sequence>
<gene>
    <name evidence="2" type="ORF">VRU48_02765</name>
</gene>
<comment type="caution">
    <text evidence="2">The sequence shown here is derived from an EMBL/GenBank/DDBJ whole genome shotgun (WGS) entry which is preliminary data.</text>
</comment>
<reference evidence="2 3" key="1">
    <citation type="submission" date="2024-01" db="EMBL/GenBank/DDBJ databases">
        <title>Pedobacter sp. nov., isolated from fresh soil.</title>
        <authorList>
            <person name="Le N.T.T."/>
        </authorList>
    </citation>
    <scope>NUCLEOTIDE SEQUENCE [LARGE SCALE GENOMIC DNA]</scope>
    <source>
        <strain evidence="2 3">KR3-3</strain>
    </source>
</reference>
<keyword evidence="1" id="KW-0732">Signal</keyword>
<name>A0ABU7I3I7_9SPHI</name>
<evidence type="ECO:0000256" key="1">
    <source>
        <dbReference type="SAM" id="SignalP"/>
    </source>
</evidence>
<feature type="signal peptide" evidence="1">
    <location>
        <begin position="1"/>
        <end position="21"/>
    </location>
</feature>
<evidence type="ECO:0000313" key="2">
    <source>
        <dbReference type="EMBL" id="MEE1944013.1"/>
    </source>
</evidence>
<proteinExistence type="predicted"/>
<keyword evidence="3" id="KW-1185">Reference proteome</keyword>
<evidence type="ECO:0000313" key="3">
    <source>
        <dbReference type="Proteomes" id="UP001336835"/>
    </source>
</evidence>
<organism evidence="2 3">
    <name type="scientific">Pedobacter albus</name>
    <dbReference type="NCBI Taxonomy" id="3113905"/>
    <lineage>
        <taxon>Bacteria</taxon>
        <taxon>Pseudomonadati</taxon>
        <taxon>Bacteroidota</taxon>
        <taxon>Sphingobacteriia</taxon>
        <taxon>Sphingobacteriales</taxon>
        <taxon>Sphingobacteriaceae</taxon>
        <taxon>Pedobacter</taxon>
    </lineage>
</organism>
<protein>
    <recommendedName>
        <fullName evidence="4">DUF4403 family protein</fullName>
    </recommendedName>
</protein>
<dbReference type="Proteomes" id="UP001336835">
    <property type="component" value="Unassembled WGS sequence"/>
</dbReference>
<dbReference type="EMBL" id="JAZDQT010000001">
    <property type="protein sequence ID" value="MEE1944013.1"/>
    <property type="molecule type" value="Genomic_DNA"/>
</dbReference>
<accession>A0ABU7I3I7</accession>
<dbReference type="RefSeq" id="WP_330106395.1">
    <property type="nucleotide sequence ID" value="NZ_JAZDQT010000001.1"/>
</dbReference>
<feature type="chain" id="PRO_5045097887" description="DUF4403 family protein" evidence="1">
    <location>
        <begin position="22"/>
        <end position="593"/>
    </location>
</feature>
<evidence type="ECO:0008006" key="4">
    <source>
        <dbReference type="Google" id="ProtNLM"/>
    </source>
</evidence>